<dbReference type="InterPro" id="IPR024787">
    <property type="entry name" value="EcsC"/>
</dbReference>
<organism evidence="1 2">
    <name type="scientific">Ammoniphilus resinae</name>
    <dbReference type="NCBI Taxonomy" id="861532"/>
    <lineage>
        <taxon>Bacteria</taxon>
        <taxon>Bacillati</taxon>
        <taxon>Bacillota</taxon>
        <taxon>Bacilli</taxon>
        <taxon>Bacillales</taxon>
        <taxon>Paenibacillaceae</taxon>
        <taxon>Aneurinibacillus group</taxon>
        <taxon>Ammoniphilus</taxon>
    </lineage>
</organism>
<dbReference type="EMBL" id="JAGGKT010000008">
    <property type="protein sequence ID" value="MBP1932759.1"/>
    <property type="molecule type" value="Genomic_DNA"/>
</dbReference>
<gene>
    <name evidence="1" type="ORF">J2Z37_002770</name>
</gene>
<accession>A0ABS4GR66</accession>
<comment type="caution">
    <text evidence="1">The sequence shown here is derived from an EMBL/GenBank/DDBJ whole genome shotgun (WGS) entry which is preliminary data.</text>
</comment>
<dbReference type="PANTHER" id="PTHR41260">
    <property type="entry name" value="PROTEIN ECSC"/>
    <property type="match status" value="1"/>
</dbReference>
<dbReference type="Pfam" id="PF12787">
    <property type="entry name" value="EcsC"/>
    <property type="match status" value="1"/>
</dbReference>
<dbReference type="Proteomes" id="UP001519343">
    <property type="component" value="Unassembled WGS sequence"/>
</dbReference>
<evidence type="ECO:0008006" key="3">
    <source>
        <dbReference type="Google" id="ProtNLM"/>
    </source>
</evidence>
<evidence type="ECO:0000313" key="2">
    <source>
        <dbReference type="Proteomes" id="UP001519343"/>
    </source>
</evidence>
<protein>
    <recommendedName>
        <fullName evidence="3">EcsC family protein</fullName>
    </recommendedName>
</protein>
<dbReference type="PANTHER" id="PTHR41260:SF1">
    <property type="entry name" value="PROTEIN ECSC"/>
    <property type="match status" value="1"/>
</dbReference>
<name>A0ABS4GR66_9BACL</name>
<reference evidence="1 2" key="1">
    <citation type="submission" date="2021-03" db="EMBL/GenBank/DDBJ databases">
        <title>Genomic Encyclopedia of Type Strains, Phase IV (KMG-IV): sequencing the most valuable type-strain genomes for metagenomic binning, comparative biology and taxonomic classification.</title>
        <authorList>
            <person name="Goeker M."/>
        </authorList>
    </citation>
    <scope>NUCLEOTIDE SEQUENCE [LARGE SCALE GENOMIC DNA]</scope>
    <source>
        <strain evidence="1 2">DSM 24738</strain>
    </source>
</reference>
<sequence length="263" mass="29934">MHESKEYLYNELKLIEAWENDQKDLWFWEKIGRLPFALLDKITPKFIHEKVGIAIDELGSYIQTGGQYLVSDRDVINKFNSESEPMTLSKISQMPISILDGVAKELVKSRTNFATFQGATTGIGGLFTLAIDIPLLLGLSLKVLQEMALCYGYDPKDKAERIFIVKCLQFASSDIVGKKAILEDLAIFHQGKQNNQVVSQLQGWREVVMTYRDNFGWKKLFQMIPIAGMLFGAYLNRSSIGDVAEAGMMLYRKRRILERIANH</sequence>
<keyword evidence="2" id="KW-1185">Reference proteome</keyword>
<dbReference type="RefSeq" id="WP_209810804.1">
    <property type="nucleotide sequence ID" value="NZ_JAGGKT010000008.1"/>
</dbReference>
<evidence type="ECO:0000313" key="1">
    <source>
        <dbReference type="EMBL" id="MBP1932759.1"/>
    </source>
</evidence>
<proteinExistence type="predicted"/>